<name>A0ABT7MQZ8_9BACL</name>
<keyword evidence="3 4" id="KW-0472">Membrane</keyword>
<proteinExistence type="predicted"/>
<dbReference type="Gene3D" id="3.20.20.450">
    <property type="entry name" value="EAL domain"/>
    <property type="match status" value="1"/>
</dbReference>
<dbReference type="PROSITE" id="PS50885">
    <property type="entry name" value="HAMP"/>
    <property type="match status" value="1"/>
</dbReference>
<dbReference type="CDD" id="cd01948">
    <property type="entry name" value="EAL"/>
    <property type="match status" value="1"/>
</dbReference>
<evidence type="ECO:0000256" key="4">
    <source>
        <dbReference type="SAM" id="Phobius"/>
    </source>
</evidence>
<keyword evidence="2" id="KW-1003">Cell membrane</keyword>
<dbReference type="PROSITE" id="PS50887">
    <property type="entry name" value="GGDEF"/>
    <property type="match status" value="1"/>
</dbReference>
<dbReference type="Proteomes" id="UP001230807">
    <property type="component" value="Unassembled WGS sequence"/>
</dbReference>
<dbReference type="InterPro" id="IPR003660">
    <property type="entry name" value="HAMP_dom"/>
</dbReference>
<evidence type="ECO:0000259" key="7">
    <source>
        <dbReference type="PROSITE" id="PS50887"/>
    </source>
</evidence>
<feature type="domain" description="GGDEF" evidence="7">
    <location>
        <begin position="362"/>
        <end position="494"/>
    </location>
</feature>
<comment type="caution">
    <text evidence="8">The sequence shown here is derived from an EMBL/GenBank/DDBJ whole genome shotgun (WGS) entry which is preliminary data.</text>
</comment>
<dbReference type="SMART" id="SM00052">
    <property type="entry name" value="EAL"/>
    <property type="match status" value="1"/>
</dbReference>
<dbReference type="PANTHER" id="PTHR33121">
    <property type="entry name" value="CYCLIC DI-GMP PHOSPHODIESTERASE PDEF"/>
    <property type="match status" value="1"/>
</dbReference>
<accession>A0ABT7MQZ8</accession>
<evidence type="ECO:0000256" key="2">
    <source>
        <dbReference type="ARBA" id="ARBA00022475"/>
    </source>
</evidence>
<keyword evidence="4" id="KW-0812">Transmembrane</keyword>
<gene>
    <name evidence="8" type="ORF">QR695_11390</name>
</gene>
<feature type="domain" description="HAMP" evidence="6">
    <location>
        <begin position="275"/>
        <end position="330"/>
    </location>
</feature>
<dbReference type="PROSITE" id="PS50883">
    <property type="entry name" value="EAL"/>
    <property type="match status" value="1"/>
</dbReference>
<sequence length="761" mass="86377">MRIRTKLMIAVAVNIVVFVGVIFFGVRPYFIEKSMEQDRQTVESHVASVSETLANRKHTLERTLVDWAVWNDTYTFVQRRNASYVQSNISEESLENLSVNAIVYLDQNGETFYSSFRSAGTTLSKSDQQTLIKAVTSRLSNQEGMQNGIYASDFGPTLYVSHPILRSDSSGPSQGTLVMFEFVDSAFLADMSTQTKIPLTIQPARQNQTVITDGDAGTNVVIPLGTVFQQSDFEVKFTVEQTHYENTVAMLRLGMIALVVLGLGLFFSLLWTIHRVVIRRLMEIVSELKVITLERDSRLRLSRDANSHDEIEQMATSMNEVLAALEDTRAEVIDRAFRDALTVLPNRLALEDYFSNIRGKQDQIGVLGLDLDDFRRVNDQYGHRTGDAVLIYIASRLNFYKEDGFVARIGADEFMFVHPSWTLEQLQPVARRLIKDLKDWAEVNGVKGMAATIGIDVFTCAEPHHTYEMMMGRLDVVIHEAKLSGKNRVLTFQEIEDGSHYLQTLEMERDLRHALEHDEFELYYQPIVSPRPFTVRGVEALVRWNHPTKGQISPGLFIPVAEQLGLISDLGRWVLEQAVIEMKDHVERHHLFLSINVSKRQIADGSFLASLERVLMSSKFDPHRLHVEITESEVGGNLYELQQFIQSLKAIGVKISLDDFGVGTSSLSFLQSLQLDLIKIDQNFVKGIPENTFDRALLEGLYQTFHTLGLDIVTEGVERPEQLAFVLEHSSSLIQGYHYSRPVPLAQLEHYLKKTVTMYEW</sequence>
<keyword evidence="9" id="KW-1185">Reference proteome</keyword>
<evidence type="ECO:0000259" key="5">
    <source>
        <dbReference type="PROSITE" id="PS50883"/>
    </source>
</evidence>
<feature type="transmembrane region" description="Helical" evidence="4">
    <location>
        <begin position="7"/>
        <end position="30"/>
    </location>
</feature>
<dbReference type="Pfam" id="PF00990">
    <property type="entry name" value="GGDEF"/>
    <property type="match status" value="1"/>
</dbReference>
<dbReference type="NCBIfam" id="TIGR00254">
    <property type="entry name" value="GGDEF"/>
    <property type="match status" value="1"/>
</dbReference>
<dbReference type="InterPro" id="IPR035919">
    <property type="entry name" value="EAL_sf"/>
</dbReference>
<dbReference type="SUPFAM" id="SSF141868">
    <property type="entry name" value="EAL domain-like"/>
    <property type="match status" value="1"/>
</dbReference>
<evidence type="ECO:0000313" key="9">
    <source>
        <dbReference type="Proteomes" id="UP001230807"/>
    </source>
</evidence>
<dbReference type="InterPro" id="IPR000160">
    <property type="entry name" value="GGDEF_dom"/>
</dbReference>
<keyword evidence="4" id="KW-1133">Transmembrane helix</keyword>
<dbReference type="CDD" id="cd01949">
    <property type="entry name" value="GGDEF"/>
    <property type="match status" value="1"/>
</dbReference>
<feature type="transmembrane region" description="Helical" evidence="4">
    <location>
        <begin position="249"/>
        <end position="273"/>
    </location>
</feature>
<dbReference type="SUPFAM" id="SSF55073">
    <property type="entry name" value="Nucleotide cyclase"/>
    <property type="match status" value="1"/>
</dbReference>
<evidence type="ECO:0000256" key="1">
    <source>
        <dbReference type="ARBA" id="ARBA00004236"/>
    </source>
</evidence>
<comment type="subcellular location">
    <subcellularLocation>
        <location evidence="1">Cell membrane</location>
    </subcellularLocation>
</comment>
<dbReference type="PANTHER" id="PTHR33121:SF70">
    <property type="entry name" value="SIGNALING PROTEIN YKOW"/>
    <property type="match status" value="1"/>
</dbReference>
<dbReference type="EMBL" id="JASWER010000009">
    <property type="protein sequence ID" value="MDL5377609.1"/>
    <property type="molecule type" value="Genomic_DNA"/>
</dbReference>
<feature type="domain" description="EAL" evidence="5">
    <location>
        <begin position="504"/>
        <end position="756"/>
    </location>
</feature>
<dbReference type="InterPro" id="IPR050706">
    <property type="entry name" value="Cyclic-di-GMP_PDE-like"/>
</dbReference>
<dbReference type="InterPro" id="IPR007892">
    <property type="entry name" value="CHASE4"/>
</dbReference>
<dbReference type="InterPro" id="IPR029787">
    <property type="entry name" value="Nucleotide_cyclase"/>
</dbReference>
<dbReference type="Pfam" id="PF05228">
    <property type="entry name" value="CHASE4"/>
    <property type="match status" value="1"/>
</dbReference>
<evidence type="ECO:0000256" key="3">
    <source>
        <dbReference type="ARBA" id="ARBA00023136"/>
    </source>
</evidence>
<dbReference type="InterPro" id="IPR043128">
    <property type="entry name" value="Rev_trsase/Diguanyl_cyclase"/>
</dbReference>
<protein>
    <submittedName>
        <fullName evidence="8">EAL domain-containing protein</fullName>
    </submittedName>
</protein>
<reference evidence="8 9" key="1">
    <citation type="submission" date="2023-06" db="EMBL/GenBank/DDBJ databases">
        <title>Influencing factors and mechanism of Cr(VI) reduction by facultative anaerobic Exiguobacterium sp. PY14.</title>
        <authorList>
            <person name="Zou L."/>
        </authorList>
    </citation>
    <scope>NUCLEOTIDE SEQUENCE [LARGE SCALE GENOMIC DNA]</scope>
    <source>
        <strain evidence="8 9">PY14</strain>
    </source>
</reference>
<dbReference type="SMART" id="SM00267">
    <property type="entry name" value="GGDEF"/>
    <property type="match status" value="1"/>
</dbReference>
<evidence type="ECO:0000259" key="6">
    <source>
        <dbReference type="PROSITE" id="PS50885"/>
    </source>
</evidence>
<dbReference type="Gene3D" id="3.30.70.270">
    <property type="match status" value="1"/>
</dbReference>
<organism evidence="8 9">
    <name type="scientific">Exiguobacterium mexicanum</name>
    <dbReference type="NCBI Taxonomy" id="340146"/>
    <lineage>
        <taxon>Bacteria</taxon>
        <taxon>Bacillati</taxon>
        <taxon>Bacillota</taxon>
        <taxon>Bacilli</taxon>
        <taxon>Bacillales</taxon>
        <taxon>Bacillales Family XII. Incertae Sedis</taxon>
        <taxon>Exiguobacterium</taxon>
    </lineage>
</organism>
<evidence type="ECO:0000313" key="8">
    <source>
        <dbReference type="EMBL" id="MDL5377609.1"/>
    </source>
</evidence>
<dbReference type="Pfam" id="PF00563">
    <property type="entry name" value="EAL"/>
    <property type="match status" value="1"/>
</dbReference>
<dbReference type="Gene3D" id="6.10.340.10">
    <property type="match status" value="1"/>
</dbReference>
<dbReference type="RefSeq" id="WP_286038442.1">
    <property type="nucleotide sequence ID" value="NZ_CP183077.1"/>
</dbReference>
<dbReference type="InterPro" id="IPR001633">
    <property type="entry name" value="EAL_dom"/>
</dbReference>